<evidence type="ECO:0000259" key="4">
    <source>
        <dbReference type="PROSITE" id="PS51352"/>
    </source>
</evidence>
<dbReference type="Proteomes" id="UP000323917">
    <property type="component" value="Chromosome"/>
</dbReference>
<feature type="compositionally biased region" description="Polar residues" evidence="2">
    <location>
        <begin position="202"/>
        <end position="216"/>
    </location>
</feature>
<name>A0A5B9QI47_9BACT</name>
<protein>
    <submittedName>
        <fullName evidence="5">Thioredoxin-like protein</fullName>
    </submittedName>
</protein>
<feature type="chain" id="PRO_5023132168" evidence="3">
    <location>
        <begin position="21"/>
        <end position="436"/>
    </location>
</feature>
<dbReference type="Gene3D" id="3.40.30.10">
    <property type="entry name" value="Glutaredoxin"/>
    <property type="match status" value="1"/>
</dbReference>
<accession>A0A5B9QI47</accession>
<dbReference type="InterPro" id="IPR013766">
    <property type="entry name" value="Thioredoxin_domain"/>
</dbReference>
<dbReference type="CDD" id="cd02947">
    <property type="entry name" value="TRX_family"/>
    <property type="match status" value="1"/>
</dbReference>
<feature type="signal peptide" evidence="3">
    <location>
        <begin position="1"/>
        <end position="20"/>
    </location>
</feature>
<feature type="domain" description="Thioredoxin" evidence="4">
    <location>
        <begin position="1"/>
        <end position="139"/>
    </location>
</feature>
<evidence type="ECO:0000256" key="1">
    <source>
        <dbReference type="ARBA" id="ARBA00022729"/>
    </source>
</evidence>
<dbReference type="OrthoDB" id="244344at2"/>
<dbReference type="Pfam" id="PF13899">
    <property type="entry name" value="Thioredoxin_7"/>
    <property type="match status" value="1"/>
</dbReference>
<dbReference type="EMBL" id="CP042913">
    <property type="protein sequence ID" value="QEG36676.1"/>
    <property type="molecule type" value="Genomic_DNA"/>
</dbReference>
<dbReference type="PANTHER" id="PTHR15337">
    <property type="entry name" value="ANTERIOR GRADIENT PROTEIN-RELATED"/>
    <property type="match status" value="1"/>
</dbReference>
<feature type="region of interest" description="Disordered" evidence="2">
    <location>
        <begin position="174"/>
        <end position="216"/>
    </location>
</feature>
<dbReference type="InterPro" id="IPR036249">
    <property type="entry name" value="Thioredoxin-like_sf"/>
</dbReference>
<dbReference type="PANTHER" id="PTHR15337:SF11">
    <property type="entry name" value="THIOREDOXIN DOMAIN-CONTAINING PROTEIN"/>
    <property type="match status" value="1"/>
</dbReference>
<feature type="compositionally biased region" description="Low complexity" evidence="2">
    <location>
        <begin position="174"/>
        <end position="201"/>
    </location>
</feature>
<gene>
    <name evidence="5" type="ORF">Pr1d_39910</name>
</gene>
<organism evidence="5 6">
    <name type="scientific">Bythopirellula goksoeyrii</name>
    <dbReference type="NCBI Taxonomy" id="1400387"/>
    <lineage>
        <taxon>Bacteria</taxon>
        <taxon>Pseudomonadati</taxon>
        <taxon>Planctomycetota</taxon>
        <taxon>Planctomycetia</taxon>
        <taxon>Pirellulales</taxon>
        <taxon>Lacipirellulaceae</taxon>
        <taxon>Bythopirellula</taxon>
    </lineage>
</organism>
<proteinExistence type="predicted"/>
<evidence type="ECO:0000256" key="3">
    <source>
        <dbReference type="SAM" id="SignalP"/>
    </source>
</evidence>
<dbReference type="SUPFAM" id="SSF52833">
    <property type="entry name" value="Thioredoxin-like"/>
    <property type="match status" value="1"/>
</dbReference>
<evidence type="ECO:0000313" key="6">
    <source>
        <dbReference type="Proteomes" id="UP000323917"/>
    </source>
</evidence>
<sequence length="436" mass="46631" precursor="true">MSIKKLFSFTLLSLLVGAMSAPLSYGDEAVRWRDNLDAAKIEAAQSGKLVLLHFYTSSCGPCRMLDESVFSQPQIAEALEQKYIPVKIDAESAKALASAYQVERVPSEVVLSSQGNVVAKLSCPQNGSDYITQLSNLSDHYQLYQASQGSSAEQPVQTAYAGLQVGQYKQQQQNQFAQSTFPQATRPQSQSPAASQSGQPGLTNNPYTSKPSNTVASASPVASNAYAPPGAKQNPQAAVTVPANAMPNSYPAQSVSHATTAPQNNFGGAVVQAKPAASQSPAPVQVMNPAASHVAAASHIALSPQVPEGSPPLAFDGYCPVTLKSAHKWVAGNPKFGAIHRGRTFLFTSDEQRQQFFSNPDAYCPVFSGMDPVMLLEQNQIVEGSRRFGFEYRGAFYLFASQETMEQFKAQPDQFAAGVKQAMNRMTSTAGGTVLR</sequence>
<evidence type="ECO:0000313" key="5">
    <source>
        <dbReference type="EMBL" id="QEG36676.1"/>
    </source>
</evidence>
<evidence type="ECO:0000256" key="2">
    <source>
        <dbReference type="SAM" id="MobiDB-lite"/>
    </source>
</evidence>
<keyword evidence="6" id="KW-1185">Reference proteome</keyword>
<reference evidence="5 6" key="1">
    <citation type="submission" date="2019-08" db="EMBL/GenBank/DDBJ databases">
        <title>Deep-cultivation of Planctomycetes and their phenomic and genomic characterization uncovers novel biology.</title>
        <authorList>
            <person name="Wiegand S."/>
            <person name="Jogler M."/>
            <person name="Boedeker C."/>
            <person name="Pinto D."/>
            <person name="Vollmers J."/>
            <person name="Rivas-Marin E."/>
            <person name="Kohn T."/>
            <person name="Peeters S.H."/>
            <person name="Heuer A."/>
            <person name="Rast P."/>
            <person name="Oberbeckmann S."/>
            <person name="Bunk B."/>
            <person name="Jeske O."/>
            <person name="Meyerdierks A."/>
            <person name="Storesund J.E."/>
            <person name="Kallscheuer N."/>
            <person name="Luecker S."/>
            <person name="Lage O.M."/>
            <person name="Pohl T."/>
            <person name="Merkel B.J."/>
            <person name="Hornburger P."/>
            <person name="Mueller R.-W."/>
            <person name="Bruemmer F."/>
            <person name="Labrenz M."/>
            <person name="Spormann A.M."/>
            <person name="Op den Camp H."/>
            <person name="Overmann J."/>
            <person name="Amann R."/>
            <person name="Jetten M.S.M."/>
            <person name="Mascher T."/>
            <person name="Medema M.H."/>
            <person name="Devos D.P."/>
            <person name="Kaster A.-K."/>
            <person name="Ovreas L."/>
            <person name="Rohde M."/>
            <person name="Galperin M.Y."/>
            <person name="Jogler C."/>
        </authorList>
    </citation>
    <scope>NUCLEOTIDE SEQUENCE [LARGE SCALE GENOMIC DNA]</scope>
    <source>
        <strain evidence="5 6">Pr1d</strain>
    </source>
</reference>
<keyword evidence="1 3" id="KW-0732">Signal</keyword>
<dbReference type="PROSITE" id="PS51352">
    <property type="entry name" value="THIOREDOXIN_2"/>
    <property type="match status" value="1"/>
</dbReference>
<dbReference type="KEGG" id="bgok:Pr1d_39910"/>
<dbReference type="RefSeq" id="WP_148074997.1">
    <property type="nucleotide sequence ID" value="NZ_CP042913.1"/>
</dbReference>
<dbReference type="InterPro" id="IPR051099">
    <property type="entry name" value="AGR/TXD"/>
</dbReference>
<dbReference type="AlphaFoldDB" id="A0A5B9QI47"/>